<protein>
    <submittedName>
        <fullName evidence="1">Uncharacterized protein n634R</fullName>
    </submittedName>
</protein>
<evidence type="ECO:0000313" key="2">
    <source>
        <dbReference type="Proteomes" id="UP000204095"/>
    </source>
</evidence>
<dbReference type="RefSeq" id="YP_001426266.1">
    <property type="nucleotide sequence ID" value="NC_008603.1"/>
</dbReference>
<dbReference type="KEGG" id="vg:5469792"/>
<sequence>MHTAQSNGASFSGVAVISQNTHMSWPSWMNLCPHWQYEVSYRLFNISLRSSTSSSPLPTRLSTSKLPTINSCSPSSSNPTVSTKWSRHFLRIALLSSAIITTSNVMKCPTPPSGSLRTMTLKSLFLFEKVTPVLAS</sequence>
<gene>
    <name evidence="1" type="primary">n634R</name>
    <name evidence="1" type="ORF">FR483_n634R</name>
</gene>
<dbReference type="GeneID" id="5469792"/>
<reference evidence="1 2" key="1">
    <citation type="journal article" date="2007" name="Virology">
        <title>Sequence and annotation of the 314-kb MT325 and the 321-kb FR483 viruses that infect Chlorella Pbi.</title>
        <authorList>
            <person name="Fitzgerald L.A."/>
            <person name="Graves M.V."/>
            <person name="Li X."/>
            <person name="Feldblyum T."/>
            <person name="Hartigan J."/>
            <person name="Van Etten J.L."/>
        </authorList>
    </citation>
    <scope>NUCLEOTIDE SEQUENCE [LARGE SCALE GENOMIC DNA]</scope>
    <source>
        <strain evidence="1 2">FR483</strain>
    </source>
</reference>
<dbReference type="EMBL" id="DQ890022">
    <property type="protein sequence ID" value="ABT15919.1"/>
    <property type="molecule type" value="Genomic_DNA"/>
</dbReference>
<dbReference type="Proteomes" id="UP000204095">
    <property type="component" value="Segment"/>
</dbReference>
<organism evidence="1 2">
    <name type="scientific">Paramecium bursaria Chlorella virus FR483</name>
    <name type="common">PBCV-FR483</name>
    <dbReference type="NCBI Taxonomy" id="399781"/>
    <lineage>
        <taxon>Viruses</taxon>
        <taxon>Varidnaviria</taxon>
        <taxon>Bamfordvirae</taxon>
        <taxon>Nucleocytoviricota</taxon>
        <taxon>Megaviricetes</taxon>
        <taxon>Algavirales</taxon>
        <taxon>Phycodnaviridae</taxon>
        <taxon>Chlorovirus</taxon>
        <taxon>Chlorovirus conductrix</taxon>
        <taxon>Paramecium bursaria Chlorella virus A1</taxon>
    </lineage>
</organism>
<organismHost>
    <name type="scientific">Paramecium bursaria</name>
    <dbReference type="NCBI Taxonomy" id="74790"/>
</organismHost>
<name>A7J7Y8_PBCVF</name>
<proteinExistence type="predicted"/>
<accession>A7J7Y8</accession>
<evidence type="ECO:0000313" key="1">
    <source>
        <dbReference type="EMBL" id="ABT15919.1"/>
    </source>
</evidence>